<keyword evidence="1" id="KW-0472">Membrane</keyword>
<organism evidence="2 3">
    <name type="scientific">Acorus calamus</name>
    <name type="common">Sweet flag</name>
    <dbReference type="NCBI Taxonomy" id="4465"/>
    <lineage>
        <taxon>Eukaryota</taxon>
        <taxon>Viridiplantae</taxon>
        <taxon>Streptophyta</taxon>
        <taxon>Embryophyta</taxon>
        <taxon>Tracheophyta</taxon>
        <taxon>Spermatophyta</taxon>
        <taxon>Magnoliopsida</taxon>
        <taxon>Liliopsida</taxon>
        <taxon>Acoraceae</taxon>
        <taxon>Acorus</taxon>
    </lineage>
</organism>
<feature type="transmembrane region" description="Helical" evidence="1">
    <location>
        <begin position="158"/>
        <end position="184"/>
    </location>
</feature>
<dbReference type="Proteomes" id="UP001180020">
    <property type="component" value="Unassembled WGS sequence"/>
</dbReference>
<gene>
    <name evidence="2" type="ORF">QJS10_CPB17g00117</name>
</gene>
<proteinExistence type="predicted"/>
<feature type="transmembrane region" description="Helical" evidence="1">
    <location>
        <begin position="205"/>
        <end position="224"/>
    </location>
</feature>
<evidence type="ECO:0000256" key="1">
    <source>
        <dbReference type="SAM" id="Phobius"/>
    </source>
</evidence>
<dbReference type="EMBL" id="JAUJYO010000017">
    <property type="protein sequence ID" value="KAK1291786.1"/>
    <property type="molecule type" value="Genomic_DNA"/>
</dbReference>
<evidence type="ECO:0000313" key="2">
    <source>
        <dbReference type="EMBL" id="KAK1291786.1"/>
    </source>
</evidence>
<accession>A0AAV9CRK5</accession>
<reference evidence="2" key="2">
    <citation type="submission" date="2023-06" db="EMBL/GenBank/DDBJ databases">
        <authorList>
            <person name="Ma L."/>
            <person name="Liu K.-W."/>
            <person name="Li Z."/>
            <person name="Hsiao Y.-Y."/>
            <person name="Qi Y."/>
            <person name="Fu T."/>
            <person name="Tang G."/>
            <person name="Zhang D."/>
            <person name="Sun W.-H."/>
            <person name="Liu D.-K."/>
            <person name="Li Y."/>
            <person name="Chen G.-Z."/>
            <person name="Liu X.-D."/>
            <person name="Liao X.-Y."/>
            <person name="Jiang Y.-T."/>
            <person name="Yu X."/>
            <person name="Hao Y."/>
            <person name="Huang J."/>
            <person name="Zhao X.-W."/>
            <person name="Ke S."/>
            <person name="Chen Y.-Y."/>
            <person name="Wu W.-L."/>
            <person name="Hsu J.-L."/>
            <person name="Lin Y.-F."/>
            <person name="Huang M.-D."/>
            <person name="Li C.-Y."/>
            <person name="Huang L."/>
            <person name="Wang Z.-W."/>
            <person name="Zhao X."/>
            <person name="Zhong W.-Y."/>
            <person name="Peng D.-H."/>
            <person name="Ahmad S."/>
            <person name="Lan S."/>
            <person name="Zhang J.-S."/>
            <person name="Tsai W.-C."/>
            <person name="Van De Peer Y."/>
            <person name="Liu Z.-J."/>
        </authorList>
    </citation>
    <scope>NUCLEOTIDE SEQUENCE</scope>
    <source>
        <strain evidence="2">CP</strain>
        <tissue evidence="2">Leaves</tissue>
    </source>
</reference>
<sequence>MATSMGMNPSIPARITDLTISLSLLTLFPLSVFAAARPLSRLILNSHSLWTEPATSIERRTLLEHTISYDVGLFIRTEAIFVAVSYTVLILIMLAMVRLSGRRPPFLEQFSTIERSWDASTIVIRLFFSLLIFILIFVSTASVAIMSTAAADVACLVVLIPLFLLILGLTWTTRLLVSLIEGSFRGKTVLRRVSELLRRKRRVSLIRYLCLVSLCAIVGIYVFGYPNRGLPFGRRTRIITFQSGSSRGSCLKIMGLVMT</sequence>
<feature type="transmembrane region" description="Helical" evidence="1">
    <location>
        <begin position="122"/>
        <end position="146"/>
    </location>
</feature>
<name>A0AAV9CRK5_ACOCL</name>
<protein>
    <submittedName>
        <fullName evidence="2">Uncharacterized protein</fullName>
    </submittedName>
</protein>
<feature type="transmembrane region" description="Helical" evidence="1">
    <location>
        <begin position="79"/>
        <end position="101"/>
    </location>
</feature>
<evidence type="ECO:0000313" key="3">
    <source>
        <dbReference type="Proteomes" id="UP001180020"/>
    </source>
</evidence>
<dbReference type="AlphaFoldDB" id="A0AAV9CRK5"/>
<keyword evidence="1" id="KW-1133">Transmembrane helix</keyword>
<comment type="caution">
    <text evidence="2">The sequence shown here is derived from an EMBL/GenBank/DDBJ whole genome shotgun (WGS) entry which is preliminary data.</text>
</comment>
<reference evidence="2" key="1">
    <citation type="journal article" date="2023" name="Nat. Commun.">
        <title>Diploid and tetraploid genomes of Acorus and the evolution of monocots.</title>
        <authorList>
            <person name="Ma L."/>
            <person name="Liu K.W."/>
            <person name="Li Z."/>
            <person name="Hsiao Y.Y."/>
            <person name="Qi Y."/>
            <person name="Fu T."/>
            <person name="Tang G.D."/>
            <person name="Zhang D."/>
            <person name="Sun W.H."/>
            <person name="Liu D.K."/>
            <person name="Li Y."/>
            <person name="Chen G.Z."/>
            <person name="Liu X.D."/>
            <person name="Liao X.Y."/>
            <person name="Jiang Y.T."/>
            <person name="Yu X."/>
            <person name="Hao Y."/>
            <person name="Huang J."/>
            <person name="Zhao X.W."/>
            <person name="Ke S."/>
            <person name="Chen Y.Y."/>
            <person name="Wu W.L."/>
            <person name="Hsu J.L."/>
            <person name="Lin Y.F."/>
            <person name="Huang M.D."/>
            <person name="Li C.Y."/>
            <person name="Huang L."/>
            <person name="Wang Z.W."/>
            <person name="Zhao X."/>
            <person name="Zhong W.Y."/>
            <person name="Peng D.H."/>
            <person name="Ahmad S."/>
            <person name="Lan S."/>
            <person name="Zhang J.S."/>
            <person name="Tsai W.C."/>
            <person name="Van de Peer Y."/>
            <person name="Liu Z.J."/>
        </authorList>
    </citation>
    <scope>NUCLEOTIDE SEQUENCE</scope>
    <source>
        <strain evidence="2">CP</strain>
    </source>
</reference>
<keyword evidence="1" id="KW-0812">Transmembrane</keyword>
<keyword evidence="3" id="KW-1185">Reference proteome</keyword>